<dbReference type="InterPro" id="IPR012469">
    <property type="entry name" value="DUF1688"/>
</dbReference>
<dbReference type="KEGG" id="cbw:RR42_s2093"/>
<evidence type="ECO:0000256" key="1">
    <source>
        <dbReference type="SAM" id="MobiDB-lite"/>
    </source>
</evidence>
<organism evidence="2 3">
    <name type="scientific">Cupriavidus basilensis</name>
    <dbReference type="NCBI Taxonomy" id="68895"/>
    <lineage>
        <taxon>Bacteria</taxon>
        <taxon>Pseudomonadati</taxon>
        <taxon>Pseudomonadota</taxon>
        <taxon>Betaproteobacteria</taxon>
        <taxon>Burkholderiales</taxon>
        <taxon>Burkholderiaceae</taxon>
        <taxon>Cupriavidus</taxon>
    </lineage>
</organism>
<evidence type="ECO:0000313" key="3">
    <source>
        <dbReference type="Proteomes" id="UP000031843"/>
    </source>
</evidence>
<dbReference type="Pfam" id="PF07958">
    <property type="entry name" value="DUF1688"/>
    <property type="match status" value="1"/>
</dbReference>
<dbReference type="RefSeq" id="WP_043355605.1">
    <property type="nucleotide sequence ID" value="NZ_CP010537.1"/>
</dbReference>
<dbReference type="EMBL" id="CP010537">
    <property type="protein sequence ID" value="AJG23675.1"/>
    <property type="molecule type" value="Genomic_DNA"/>
</dbReference>
<keyword evidence="3" id="KW-1185">Reference proteome</keyword>
<name>A0A0C4YM82_9BURK</name>
<sequence>MNEIPEAGGVRGAANPFINGEDDAGGWASPVPPGHPAAALLTGHAVRTRCAAVTDHVAAGASELFTWHPERIPAVADYVAATIRQRYPDLNVPYHSRWRHFESGGPGEKLDRWQILCERGGLSGEADREERARIGIDLVIPSVLLDAGAGPDWRYRDPASDLSLTRSEGLGVASFDLFARGGFSAQPGQPLRSDAERLMRIDASSIATAFQVAQHNPLVGLDGRARLLRRLGEVAQATPAVFGSPARLGNLFDYLKAHASSGQIEAGFVLTTLLVALGPVWPGRVSLDGVSLGDCWHHPACTDGLVPFHKLTQWLTYSLLEPLEDAGLTVTGLEVLTGLPEYRNGGLLFDFELMVPRDPGFTAVAHTVDEPVIVEWRALTVTGLDLVAASVREALGLSAESFPLARVLEGGTWAAGRRIAAKRRPGGPPPFAINSDGTVF</sequence>
<proteinExistence type="predicted"/>
<gene>
    <name evidence="2" type="ORF">RR42_s2093</name>
</gene>
<dbReference type="AlphaFoldDB" id="A0A0C4YM82"/>
<dbReference type="Proteomes" id="UP000031843">
    <property type="component" value="Chromosome secondary"/>
</dbReference>
<dbReference type="PANTHER" id="PTHR31687">
    <property type="match status" value="1"/>
</dbReference>
<dbReference type="STRING" id="68895.RR42_s2093"/>
<evidence type="ECO:0000313" key="2">
    <source>
        <dbReference type="EMBL" id="AJG23675.1"/>
    </source>
</evidence>
<feature type="region of interest" description="Disordered" evidence="1">
    <location>
        <begin position="1"/>
        <end position="31"/>
    </location>
</feature>
<dbReference type="PANTHER" id="PTHR31687:SF3">
    <property type="entry name" value="PROTEIN URG3"/>
    <property type="match status" value="1"/>
</dbReference>
<reference evidence="2 3" key="1">
    <citation type="journal article" date="2015" name="Genome Announc.">
        <title>Complete Genome Sequence of Cupriavidus basilensis 4G11, Isolated from the Oak Ridge Field Research Center Site.</title>
        <authorList>
            <person name="Ray J."/>
            <person name="Waters R.J."/>
            <person name="Skerker J.M."/>
            <person name="Kuehl J.V."/>
            <person name="Price M.N."/>
            <person name="Huang J."/>
            <person name="Chakraborty R."/>
            <person name="Arkin A.P."/>
            <person name="Deutschbauer A."/>
        </authorList>
    </citation>
    <scope>NUCLEOTIDE SEQUENCE [LARGE SCALE GENOMIC DNA]</scope>
    <source>
        <strain evidence="2">4G11</strain>
    </source>
</reference>
<protein>
    <submittedName>
        <fullName evidence="2">Putative pyrimidine-degrading protein DUF1688</fullName>
    </submittedName>
</protein>
<accession>A0A0C4YM82</accession>